<evidence type="ECO:0000256" key="2">
    <source>
        <dbReference type="ARBA" id="ARBA00022670"/>
    </source>
</evidence>
<dbReference type="OrthoDB" id="407146at2759"/>
<evidence type="ECO:0000256" key="4">
    <source>
        <dbReference type="ARBA" id="ARBA00022807"/>
    </source>
</evidence>
<organism evidence="6 7">
    <name type="scientific">Choiromyces venosus 120613-1</name>
    <dbReference type="NCBI Taxonomy" id="1336337"/>
    <lineage>
        <taxon>Eukaryota</taxon>
        <taxon>Fungi</taxon>
        <taxon>Dikarya</taxon>
        <taxon>Ascomycota</taxon>
        <taxon>Pezizomycotina</taxon>
        <taxon>Pezizomycetes</taxon>
        <taxon>Pezizales</taxon>
        <taxon>Tuberaceae</taxon>
        <taxon>Choiromyces</taxon>
    </lineage>
</organism>
<dbReference type="EMBL" id="ML120390">
    <property type="protein sequence ID" value="RPA99084.1"/>
    <property type="molecule type" value="Genomic_DNA"/>
</dbReference>
<dbReference type="PANTHER" id="PTHR23402">
    <property type="entry name" value="PROTEASE FAMILY C15 PYROGLUTAMYL-PEPTIDASE I-RELATED"/>
    <property type="match status" value="1"/>
</dbReference>
<name>A0A3N4JZG7_9PEZI</name>
<dbReference type="Gene3D" id="3.40.630.20">
    <property type="entry name" value="Peptidase C15, pyroglutamyl peptidase I-like"/>
    <property type="match status" value="1"/>
</dbReference>
<evidence type="ECO:0000256" key="5">
    <source>
        <dbReference type="SAM" id="MobiDB-lite"/>
    </source>
</evidence>
<gene>
    <name evidence="6" type="ORF">L873DRAFT_974308</name>
</gene>
<evidence type="ECO:0000313" key="7">
    <source>
        <dbReference type="Proteomes" id="UP000276215"/>
    </source>
</evidence>
<dbReference type="InterPro" id="IPR016125">
    <property type="entry name" value="Peptidase_C15-like"/>
</dbReference>
<feature type="region of interest" description="Disordered" evidence="5">
    <location>
        <begin position="1"/>
        <end position="50"/>
    </location>
</feature>
<proteinExistence type="inferred from homology"/>
<evidence type="ECO:0000256" key="1">
    <source>
        <dbReference type="ARBA" id="ARBA00006641"/>
    </source>
</evidence>
<dbReference type="SUPFAM" id="SSF53182">
    <property type="entry name" value="Pyrrolidone carboxyl peptidase (pyroglutamate aminopeptidase)"/>
    <property type="match status" value="1"/>
</dbReference>
<keyword evidence="3" id="KW-0378">Hydrolase</keyword>
<dbReference type="Proteomes" id="UP000276215">
    <property type="component" value="Unassembled WGS sequence"/>
</dbReference>
<comment type="similarity">
    <text evidence="1">Belongs to the peptidase C15 family.</text>
</comment>
<dbReference type="PANTHER" id="PTHR23402:SF1">
    <property type="entry name" value="PYROGLUTAMYL-PEPTIDASE I"/>
    <property type="match status" value="1"/>
</dbReference>
<evidence type="ECO:0000256" key="3">
    <source>
        <dbReference type="ARBA" id="ARBA00022801"/>
    </source>
</evidence>
<accession>A0A3N4JZG7</accession>
<evidence type="ECO:0000313" key="6">
    <source>
        <dbReference type="EMBL" id="RPA99084.1"/>
    </source>
</evidence>
<keyword evidence="2" id="KW-0645">Protease</keyword>
<dbReference type="GO" id="GO:0008234">
    <property type="term" value="F:cysteine-type peptidase activity"/>
    <property type="evidence" value="ECO:0007669"/>
    <property type="project" value="UniProtKB-KW"/>
</dbReference>
<protein>
    <submittedName>
        <fullName evidence="6">Peptidase C15, pyroglutamyl peptidase I-like protein</fullName>
    </submittedName>
</protein>
<dbReference type="GO" id="GO:0006508">
    <property type="term" value="P:proteolysis"/>
    <property type="evidence" value="ECO:0007669"/>
    <property type="project" value="UniProtKB-KW"/>
</dbReference>
<feature type="compositionally biased region" description="Pro residues" evidence="5">
    <location>
        <begin position="1"/>
        <end position="34"/>
    </location>
</feature>
<dbReference type="InterPro" id="IPR036440">
    <property type="entry name" value="Peptidase_C15-like_sf"/>
</dbReference>
<reference evidence="6 7" key="1">
    <citation type="journal article" date="2018" name="Nat. Ecol. Evol.">
        <title>Pezizomycetes genomes reveal the molecular basis of ectomycorrhizal truffle lifestyle.</title>
        <authorList>
            <person name="Murat C."/>
            <person name="Payen T."/>
            <person name="Noel B."/>
            <person name="Kuo A."/>
            <person name="Morin E."/>
            <person name="Chen J."/>
            <person name="Kohler A."/>
            <person name="Krizsan K."/>
            <person name="Balestrini R."/>
            <person name="Da Silva C."/>
            <person name="Montanini B."/>
            <person name="Hainaut M."/>
            <person name="Levati E."/>
            <person name="Barry K.W."/>
            <person name="Belfiori B."/>
            <person name="Cichocki N."/>
            <person name="Clum A."/>
            <person name="Dockter R.B."/>
            <person name="Fauchery L."/>
            <person name="Guy J."/>
            <person name="Iotti M."/>
            <person name="Le Tacon F."/>
            <person name="Lindquist E.A."/>
            <person name="Lipzen A."/>
            <person name="Malagnac F."/>
            <person name="Mello A."/>
            <person name="Molinier V."/>
            <person name="Miyauchi S."/>
            <person name="Poulain J."/>
            <person name="Riccioni C."/>
            <person name="Rubini A."/>
            <person name="Sitrit Y."/>
            <person name="Splivallo R."/>
            <person name="Traeger S."/>
            <person name="Wang M."/>
            <person name="Zifcakova L."/>
            <person name="Wipf D."/>
            <person name="Zambonelli A."/>
            <person name="Paolocci F."/>
            <person name="Nowrousian M."/>
            <person name="Ottonello S."/>
            <person name="Baldrian P."/>
            <person name="Spatafora J.W."/>
            <person name="Henrissat B."/>
            <person name="Nagy L.G."/>
            <person name="Aury J.M."/>
            <person name="Wincker P."/>
            <person name="Grigoriev I.V."/>
            <person name="Bonfante P."/>
            <person name="Martin F.M."/>
        </authorList>
    </citation>
    <scope>NUCLEOTIDE SEQUENCE [LARGE SCALE GENOMIC DNA]</scope>
    <source>
        <strain evidence="6 7">120613-1</strain>
    </source>
</reference>
<sequence>MSAEPSPAPPPSASPPPVSPLTPPPKTNNVPPPETSEEGSEAPSTTDDGSPLKKIIRVWVTGFGPFRNHNANSSWAIVNSFKPQATIMTDTCKIILLPHPNHLRVSYHAVRTQIPPLHAISPHIFDYMLHVGLGAPGEYRLERRAFEEGYMYGDVDNRLVNDEDAPPNRDIFLSEGVKEREPGGREFSCGLDLEWIVGQVEKPVETEKLPIKVSDDAGRFLCEYLYYSSLKAACDKEGKDRLRSEKVLFMHVPSLGEPFGVETGRKVLVELVKAMVAAGEEKRFVD</sequence>
<keyword evidence="4" id="KW-0788">Thiol protease</keyword>
<keyword evidence="7" id="KW-1185">Reference proteome</keyword>
<dbReference type="AlphaFoldDB" id="A0A3N4JZG7"/>